<dbReference type="AlphaFoldDB" id="A0A921MNR5"/>
<keyword evidence="1" id="KW-0812">Transmembrane</keyword>
<proteinExistence type="predicted"/>
<comment type="caution">
    <text evidence="2">The sequence shown here is derived from an EMBL/GenBank/DDBJ whole genome shotgun (WGS) entry which is preliminary data.</text>
</comment>
<reference evidence="2" key="1">
    <citation type="journal article" date="2021" name="PeerJ">
        <title>Extensive microbial diversity within the chicken gut microbiome revealed by metagenomics and culture.</title>
        <authorList>
            <person name="Gilroy R."/>
            <person name="Ravi A."/>
            <person name="Getino M."/>
            <person name="Pursley I."/>
            <person name="Horton D.L."/>
            <person name="Alikhan N.F."/>
            <person name="Baker D."/>
            <person name="Gharbi K."/>
            <person name="Hall N."/>
            <person name="Watson M."/>
            <person name="Adriaenssens E.M."/>
            <person name="Foster-Nyarko E."/>
            <person name="Jarju S."/>
            <person name="Secka A."/>
            <person name="Antonio M."/>
            <person name="Oren A."/>
            <person name="Chaudhuri R.R."/>
            <person name="La Ragione R."/>
            <person name="Hildebrand F."/>
            <person name="Pallen M.J."/>
        </authorList>
    </citation>
    <scope>NUCLEOTIDE SEQUENCE</scope>
    <source>
        <strain evidence="2">CHK179-5677</strain>
    </source>
</reference>
<reference evidence="2" key="2">
    <citation type="submission" date="2021-09" db="EMBL/GenBank/DDBJ databases">
        <authorList>
            <person name="Gilroy R."/>
        </authorList>
    </citation>
    <scope>NUCLEOTIDE SEQUENCE</scope>
    <source>
        <strain evidence="2">CHK179-5677</strain>
    </source>
</reference>
<name>A0A921MNR5_9FIRM</name>
<protein>
    <submittedName>
        <fullName evidence="2">Uncharacterized protein</fullName>
    </submittedName>
</protein>
<sequence length="61" mass="6884">MKKAEKFFRFGQTLIIGGCILTVGTRLVFALEAGILAIIFGFLFIYIAWFMNDSSDSDEEQ</sequence>
<evidence type="ECO:0000256" key="1">
    <source>
        <dbReference type="SAM" id="Phobius"/>
    </source>
</evidence>
<keyword evidence="1" id="KW-0472">Membrane</keyword>
<organism evidence="2 3">
    <name type="scientific">Pseudoflavonifractor capillosus</name>
    <dbReference type="NCBI Taxonomy" id="106588"/>
    <lineage>
        <taxon>Bacteria</taxon>
        <taxon>Bacillati</taxon>
        <taxon>Bacillota</taxon>
        <taxon>Clostridia</taxon>
        <taxon>Eubacteriales</taxon>
        <taxon>Oscillospiraceae</taxon>
        <taxon>Pseudoflavonifractor</taxon>
    </lineage>
</organism>
<evidence type="ECO:0000313" key="3">
    <source>
        <dbReference type="Proteomes" id="UP000760668"/>
    </source>
</evidence>
<dbReference type="Proteomes" id="UP000760668">
    <property type="component" value="Unassembled WGS sequence"/>
</dbReference>
<evidence type="ECO:0000313" key="2">
    <source>
        <dbReference type="EMBL" id="HJG87311.1"/>
    </source>
</evidence>
<feature type="transmembrane region" description="Helical" evidence="1">
    <location>
        <begin position="7"/>
        <end position="27"/>
    </location>
</feature>
<dbReference type="EMBL" id="DYUC01000099">
    <property type="protein sequence ID" value="HJG87311.1"/>
    <property type="molecule type" value="Genomic_DNA"/>
</dbReference>
<feature type="transmembrane region" description="Helical" evidence="1">
    <location>
        <begin position="33"/>
        <end position="51"/>
    </location>
</feature>
<gene>
    <name evidence="2" type="ORF">K8V01_09865</name>
</gene>
<keyword evidence="1" id="KW-1133">Transmembrane helix</keyword>
<dbReference type="RefSeq" id="WP_295369911.1">
    <property type="nucleotide sequence ID" value="NZ_DYUC01000099.1"/>
</dbReference>
<accession>A0A921MNR5</accession>